<gene>
    <name evidence="2" type="ORF">K234311028_p20240</name>
</gene>
<evidence type="ECO:0000313" key="2">
    <source>
        <dbReference type="EMBL" id="BDR82541.1"/>
    </source>
</evidence>
<dbReference type="Proteomes" id="UP001321763">
    <property type="component" value="Plasmid pKHSU-234311-028-2"/>
</dbReference>
<name>A0ABC8EH96_CLOTA</name>
<keyword evidence="1" id="KW-1133">Transmembrane helix</keyword>
<protein>
    <submittedName>
        <fullName evidence="2">Uncharacterized protein</fullName>
    </submittedName>
</protein>
<sequence>MKILAWIGLVLVSLNVIVKLVGTFTEGKTSDRVMCFISTLIHISLLYFFYIYLFR</sequence>
<dbReference type="RefSeq" id="WP_164969059.1">
    <property type="nucleotide sequence ID" value="NZ_AP026820.1"/>
</dbReference>
<keyword evidence="1" id="KW-0812">Transmembrane</keyword>
<keyword evidence="2" id="KW-0614">Plasmid</keyword>
<keyword evidence="1" id="KW-0472">Membrane</keyword>
<dbReference type="EMBL" id="AP026820">
    <property type="protein sequence ID" value="BDR82541.1"/>
    <property type="molecule type" value="Genomic_DNA"/>
</dbReference>
<dbReference type="AlphaFoldDB" id="A0ABC8EH96"/>
<organism evidence="2 3">
    <name type="scientific">Clostridium tetani</name>
    <dbReference type="NCBI Taxonomy" id="1513"/>
    <lineage>
        <taxon>Bacteria</taxon>
        <taxon>Bacillati</taxon>
        <taxon>Bacillota</taxon>
        <taxon>Clostridia</taxon>
        <taxon>Eubacteriales</taxon>
        <taxon>Clostridiaceae</taxon>
        <taxon>Clostridium</taxon>
    </lineage>
</organism>
<feature type="transmembrane region" description="Helical" evidence="1">
    <location>
        <begin position="33"/>
        <end position="53"/>
    </location>
</feature>
<proteinExistence type="predicted"/>
<evidence type="ECO:0000256" key="1">
    <source>
        <dbReference type="SAM" id="Phobius"/>
    </source>
</evidence>
<reference evidence="2 3" key="1">
    <citation type="submission" date="2022-09" db="EMBL/GenBank/DDBJ databases">
        <title>complete genome sequences of Clostridium tetani str. KHSU-234311-028 isolated from soil.</title>
        <authorList>
            <person name="Sekizuka T."/>
            <person name="Shitada C."/>
            <person name="Takahashi M."/>
            <person name="Kuroda M."/>
        </authorList>
    </citation>
    <scope>NUCLEOTIDE SEQUENCE [LARGE SCALE GENOMIC DNA]</scope>
    <source>
        <strain evidence="2 3">KHSU-234311-028</strain>
        <plasmid evidence="2 3">pKHSU-234311-028-2</plasmid>
    </source>
</reference>
<evidence type="ECO:0000313" key="3">
    <source>
        <dbReference type="Proteomes" id="UP001321763"/>
    </source>
</evidence>
<geneLocation type="plasmid" evidence="2 3">
    <name>pKHSU-234311-028-2</name>
</geneLocation>
<accession>A0ABC8EH96</accession>